<dbReference type="PANTHER" id="PTHR39173:SF1">
    <property type="entry name" value="ACETYLTRANSFERASE"/>
    <property type="match status" value="1"/>
</dbReference>
<feature type="domain" description="N-acetyltransferase" evidence="1">
    <location>
        <begin position="35"/>
        <end position="179"/>
    </location>
</feature>
<evidence type="ECO:0000313" key="3">
    <source>
        <dbReference type="Proteomes" id="UP000282674"/>
    </source>
</evidence>
<dbReference type="EMBL" id="RFFG01000075">
    <property type="protein sequence ID" value="RMI38992.1"/>
    <property type="molecule type" value="Genomic_DNA"/>
</dbReference>
<proteinExistence type="predicted"/>
<evidence type="ECO:0000313" key="2">
    <source>
        <dbReference type="EMBL" id="RMI38992.1"/>
    </source>
</evidence>
<organism evidence="2 3">
    <name type="scientific">Actinomadura harenae</name>
    <dbReference type="NCBI Taxonomy" id="2483351"/>
    <lineage>
        <taxon>Bacteria</taxon>
        <taxon>Bacillati</taxon>
        <taxon>Actinomycetota</taxon>
        <taxon>Actinomycetes</taxon>
        <taxon>Streptosporangiales</taxon>
        <taxon>Thermomonosporaceae</taxon>
        <taxon>Actinomadura</taxon>
    </lineage>
</organism>
<protein>
    <submittedName>
        <fullName evidence="2">GNAT family N-acetyltransferase</fullName>
    </submittedName>
</protein>
<dbReference type="SUPFAM" id="SSF55729">
    <property type="entry name" value="Acyl-CoA N-acyltransferases (Nat)"/>
    <property type="match status" value="1"/>
</dbReference>
<dbReference type="PROSITE" id="PS51186">
    <property type="entry name" value="GNAT"/>
    <property type="match status" value="1"/>
</dbReference>
<sequence length="183" mass="20259">MRLERPTHDPVVLASFLTAMEEFQDVDDSRKADGFTVAQLREHGRLDRYVDDILTGRYPNPDRAPDEPVPFTLLWALDRQDADPVYVGSVCVNHRLTPALERWGGHIAYNVRPSLRRRGYATAMLAAALPVARAAGVERALLTVNVHNTGSRRVIEANGGVLEKTDGNACHYWISTNATAPVS</sequence>
<dbReference type="GO" id="GO:0016747">
    <property type="term" value="F:acyltransferase activity, transferring groups other than amino-acyl groups"/>
    <property type="evidence" value="ECO:0007669"/>
    <property type="project" value="InterPro"/>
</dbReference>
<keyword evidence="2" id="KW-0808">Transferase</keyword>
<dbReference type="Gene3D" id="3.40.630.30">
    <property type="match status" value="1"/>
</dbReference>
<dbReference type="AlphaFoldDB" id="A0A3M2LNR2"/>
<dbReference type="Proteomes" id="UP000282674">
    <property type="component" value="Unassembled WGS sequence"/>
</dbReference>
<dbReference type="OrthoDB" id="9797989at2"/>
<dbReference type="InterPro" id="IPR016181">
    <property type="entry name" value="Acyl_CoA_acyltransferase"/>
</dbReference>
<reference evidence="2 3" key="1">
    <citation type="submission" date="2018-10" db="EMBL/GenBank/DDBJ databases">
        <title>Isolation from soil.</title>
        <authorList>
            <person name="Hu J."/>
        </authorList>
    </citation>
    <scope>NUCLEOTIDE SEQUENCE [LARGE SCALE GENOMIC DNA]</scope>
    <source>
        <strain evidence="2 3">NEAU-Ht49</strain>
    </source>
</reference>
<gene>
    <name evidence="2" type="ORF">EBO15_31000</name>
</gene>
<accession>A0A3M2LNR2</accession>
<comment type="caution">
    <text evidence="2">The sequence shown here is derived from an EMBL/GenBank/DDBJ whole genome shotgun (WGS) entry which is preliminary data.</text>
</comment>
<name>A0A3M2LNR2_9ACTN</name>
<evidence type="ECO:0000259" key="1">
    <source>
        <dbReference type="PROSITE" id="PS51186"/>
    </source>
</evidence>
<dbReference type="PANTHER" id="PTHR39173">
    <property type="entry name" value="ACETYLTRANSFERASE"/>
    <property type="match status" value="1"/>
</dbReference>
<dbReference type="InterPro" id="IPR000182">
    <property type="entry name" value="GNAT_dom"/>
</dbReference>
<dbReference type="Pfam" id="PF13302">
    <property type="entry name" value="Acetyltransf_3"/>
    <property type="match status" value="1"/>
</dbReference>
<dbReference type="RefSeq" id="WP_122198021.1">
    <property type="nucleotide sequence ID" value="NZ_JBHSKC010000012.1"/>
</dbReference>
<keyword evidence="3" id="KW-1185">Reference proteome</keyword>